<dbReference type="Proteomes" id="UP001162992">
    <property type="component" value="Chromosome 17"/>
</dbReference>
<accession>A0ACC2B7G5</accession>
<sequence>MNIGFLRSALCSFRRWLCYTGEQRAKVLKVFRFLFESHIKRLTIFNGLAQQNCNPYFTFFFNKNRITFLKGLVRVTAFSQALTRHNRLPCMLRLTIIRTRLLLSWICTCTSYSNHS</sequence>
<proteinExistence type="predicted"/>
<evidence type="ECO:0000313" key="1">
    <source>
        <dbReference type="EMBL" id="KAJ7525377.1"/>
    </source>
</evidence>
<protein>
    <submittedName>
        <fullName evidence="1">Uncharacterized protein</fullName>
    </submittedName>
</protein>
<gene>
    <name evidence="1" type="ORF">O6H91_17G047600</name>
</gene>
<comment type="caution">
    <text evidence="1">The sequence shown here is derived from an EMBL/GenBank/DDBJ whole genome shotgun (WGS) entry which is preliminary data.</text>
</comment>
<organism evidence="1 2">
    <name type="scientific">Diphasiastrum complanatum</name>
    <name type="common">Issler's clubmoss</name>
    <name type="synonym">Lycopodium complanatum</name>
    <dbReference type="NCBI Taxonomy" id="34168"/>
    <lineage>
        <taxon>Eukaryota</taxon>
        <taxon>Viridiplantae</taxon>
        <taxon>Streptophyta</taxon>
        <taxon>Embryophyta</taxon>
        <taxon>Tracheophyta</taxon>
        <taxon>Lycopodiopsida</taxon>
        <taxon>Lycopodiales</taxon>
        <taxon>Lycopodiaceae</taxon>
        <taxon>Lycopodioideae</taxon>
        <taxon>Diphasiastrum</taxon>
    </lineage>
</organism>
<reference evidence="2" key="1">
    <citation type="journal article" date="2024" name="Proc. Natl. Acad. Sci. U.S.A.">
        <title>Extraordinary preservation of gene collinearity over three hundred million years revealed in homosporous lycophytes.</title>
        <authorList>
            <person name="Li C."/>
            <person name="Wickell D."/>
            <person name="Kuo L.Y."/>
            <person name="Chen X."/>
            <person name="Nie B."/>
            <person name="Liao X."/>
            <person name="Peng D."/>
            <person name="Ji J."/>
            <person name="Jenkins J."/>
            <person name="Williams M."/>
            <person name="Shu S."/>
            <person name="Plott C."/>
            <person name="Barry K."/>
            <person name="Rajasekar S."/>
            <person name="Grimwood J."/>
            <person name="Han X."/>
            <person name="Sun S."/>
            <person name="Hou Z."/>
            <person name="He W."/>
            <person name="Dai G."/>
            <person name="Sun C."/>
            <person name="Schmutz J."/>
            <person name="Leebens-Mack J.H."/>
            <person name="Li F.W."/>
            <person name="Wang L."/>
        </authorList>
    </citation>
    <scope>NUCLEOTIDE SEQUENCE [LARGE SCALE GENOMIC DNA]</scope>
    <source>
        <strain evidence="2">cv. PW_Plant_1</strain>
    </source>
</reference>
<name>A0ACC2B7G5_DIPCM</name>
<evidence type="ECO:0000313" key="2">
    <source>
        <dbReference type="Proteomes" id="UP001162992"/>
    </source>
</evidence>
<dbReference type="EMBL" id="CM055108">
    <property type="protein sequence ID" value="KAJ7525377.1"/>
    <property type="molecule type" value="Genomic_DNA"/>
</dbReference>
<keyword evidence="2" id="KW-1185">Reference proteome</keyword>